<dbReference type="AlphaFoldDB" id="A0A645J206"/>
<dbReference type="InterPro" id="IPR043128">
    <property type="entry name" value="Rev_trsase/Diguanyl_cyclase"/>
</dbReference>
<comment type="caution">
    <text evidence="2">The sequence shown here is derived from an EMBL/GenBank/DDBJ whole genome shotgun (WGS) entry which is preliminary data.</text>
</comment>
<keyword evidence="2" id="KW-0808">Transferase</keyword>
<organism evidence="2">
    <name type="scientific">bioreactor metagenome</name>
    <dbReference type="NCBI Taxonomy" id="1076179"/>
    <lineage>
        <taxon>unclassified sequences</taxon>
        <taxon>metagenomes</taxon>
        <taxon>ecological metagenomes</taxon>
    </lineage>
</organism>
<keyword evidence="2" id="KW-0548">Nucleotidyltransferase</keyword>
<dbReference type="NCBIfam" id="TIGR00254">
    <property type="entry name" value="GGDEF"/>
    <property type="match status" value="1"/>
</dbReference>
<evidence type="ECO:0000259" key="1">
    <source>
        <dbReference type="PROSITE" id="PS50887"/>
    </source>
</evidence>
<protein>
    <submittedName>
        <fullName evidence="2">Diguanylate cyclase DosC</fullName>
        <ecNumber evidence="2">2.7.7.65</ecNumber>
    </submittedName>
</protein>
<dbReference type="Pfam" id="PF00990">
    <property type="entry name" value="GGDEF"/>
    <property type="match status" value="1"/>
</dbReference>
<gene>
    <name evidence="2" type="primary">dosC_12</name>
    <name evidence="2" type="ORF">SDC9_202204</name>
</gene>
<dbReference type="CDD" id="cd01949">
    <property type="entry name" value="GGDEF"/>
    <property type="match status" value="1"/>
</dbReference>
<dbReference type="EMBL" id="VSSQ01122852">
    <property type="protein sequence ID" value="MPN54534.1"/>
    <property type="molecule type" value="Genomic_DNA"/>
</dbReference>
<dbReference type="InterPro" id="IPR029787">
    <property type="entry name" value="Nucleotide_cyclase"/>
</dbReference>
<name>A0A645J206_9ZZZZ</name>
<reference evidence="2" key="1">
    <citation type="submission" date="2019-08" db="EMBL/GenBank/DDBJ databases">
        <authorList>
            <person name="Kucharzyk K."/>
            <person name="Murdoch R.W."/>
            <person name="Higgins S."/>
            <person name="Loffler F."/>
        </authorList>
    </citation>
    <scope>NUCLEOTIDE SEQUENCE</scope>
</reference>
<dbReference type="InterPro" id="IPR000160">
    <property type="entry name" value="GGDEF_dom"/>
</dbReference>
<dbReference type="InterPro" id="IPR050469">
    <property type="entry name" value="Diguanylate_Cyclase"/>
</dbReference>
<feature type="domain" description="GGDEF" evidence="1">
    <location>
        <begin position="26"/>
        <end position="152"/>
    </location>
</feature>
<dbReference type="SUPFAM" id="SSF55073">
    <property type="entry name" value="Nucleotide cyclase"/>
    <property type="match status" value="1"/>
</dbReference>
<dbReference type="Gene3D" id="3.30.70.270">
    <property type="match status" value="1"/>
</dbReference>
<dbReference type="PANTHER" id="PTHR45138">
    <property type="entry name" value="REGULATORY COMPONENTS OF SENSORY TRANSDUCTION SYSTEM"/>
    <property type="match status" value="1"/>
</dbReference>
<proteinExistence type="predicted"/>
<accession>A0A645J206</accession>
<dbReference type="FunFam" id="3.30.70.270:FF:000001">
    <property type="entry name" value="Diguanylate cyclase domain protein"/>
    <property type="match status" value="1"/>
</dbReference>
<dbReference type="PANTHER" id="PTHR45138:SF9">
    <property type="entry name" value="DIGUANYLATE CYCLASE DGCM-RELATED"/>
    <property type="match status" value="1"/>
</dbReference>
<dbReference type="PROSITE" id="PS50887">
    <property type="entry name" value="GGDEF"/>
    <property type="match status" value="1"/>
</dbReference>
<dbReference type="EC" id="2.7.7.65" evidence="2"/>
<dbReference type="SMART" id="SM00267">
    <property type="entry name" value="GGDEF"/>
    <property type="match status" value="1"/>
</dbReference>
<dbReference type="GO" id="GO:0052621">
    <property type="term" value="F:diguanylate cyclase activity"/>
    <property type="evidence" value="ECO:0007669"/>
    <property type="project" value="UniProtKB-EC"/>
</dbReference>
<sequence length="152" mass="17504">MTDLFNHKHICRRLEEEIRRANRYKTPLSVGIFDMDGFKNINDTFGHQEGDRIIIKATETMKQTFRETDLLGRYGGDEFLVIFPETPLGNAVKAAERFREKILQNIAEKDKTISISGGITFLQKEDTLQSLIHRADMLLYDAKNAGKNKIAW</sequence>
<evidence type="ECO:0000313" key="2">
    <source>
        <dbReference type="EMBL" id="MPN54534.1"/>
    </source>
</evidence>